<evidence type="ECO:0000256" key="6">
    <source>
        <dbReference type="ARBA" id="ARBA00023136"/>
    </source>
</evidence>
<keyword evidence="6 7" id="KW-0472">Membrane</keyword>
<evidence type="ECO:0000256" key="3">
    <source>
        <dbReference type="ARBA" id="ARBA00022475"/>
    </source>
</evidence>
<evidence type="ECO:0000313" key="8">
    <source>
        <dbReference type="EMBL" id="GIH19986.1"/>
    </source>
</evidence>
<sequence length="93" mass="9567">MTVAGIISAILVGLIIGALGRLVVPGRQNIPIWLTIVVGIVAAFIGTAIARGAGVADTNGFDWIEFFIQVGLAALGVLAVTRLGGGHRRLGHR</sequence>
<organism evidence="8 9">
    <name type="scientific">Rugosimonospora africana</name>
    <dbReference type="NCBI Taxonomy" id="556532"/>
    <lineage>
        <taxon>Bacteria</taxon>
        <taxon>Bacillati</taxon>
        <taxon>Actinomycetota</taxon>
        <taxon>Actinomycetes</taxon>
        <taxon>Micromonosporales</taxon>
        <taxon>Micromonosporaceae</taxon>
        <taxon>Rugosimonospora</taxon>
    </lineage>
</organism>
<accession>A0A8J3R4P3</accession>
<dbReference type="AlphaFoldDB" id="A0A8J3R4P3"/>
<dbReference type="PANTHER" id="PTHR33884">
    <property type="entry name" value="UPF0410 PROTEIN YMGE"/>
    <property type="match status" value="1"/>
</dbReference>
<evidence type="ECO:0000256" key="4">
    <source>
        <dbReference type="ARBA" id="ARBA00022692"/>
    </source>
</evidence>
<evidence type="ECO:0000256" key="5">
    <source>
        <dbReference type="ARBA" id="ARBA00022989"/>
    </source>
</evidence>
<keyword evidence="5 7" id="KW-1133">Transmembrane helix</keyword>
<name>A0A8J3R4P3_9ACTN</name>
<evidence type="ECO:0000256" key="7">
    <source>
        <dbReference type="SAM" id="Phobius"/>
    </source>
</evidence>
<evidence type="ECO:0000313" key="9">
    <source>
        <dbReference type="Proteomes" id="UP000642748"/>
    </source>
</evidence>
<dbReference type="RefSeq" id="WP_203923425.1">
    <property type="nucleotide sequence ID" value="NZ_BONZ01000087.1"/>
</dbReference>
<evidence type="ECO:0000256" key="2">
    <source>
        <dbReference type="ARBA" id="ARBA00011006"/>
    </source>
</evidence>
<dbReference type="GO" id="GO:0005886">
    <property type="term" value="C:plasma membrane"/>
    <property type="evidence" value="ECO:0007669"/>
    <property type="project" value="UniProtKB-SubCell"/>
</dbReference>
<proteinExistence type="inferred from homology"/>
<keyword evidence="3" id="KW-1003">Cell membrane</keyword>
<feature type="transmembrane region" description="Helical" evidence="7">
    <location>
        <begin position="66"/>
        <end position="85"/>
    </location>
</feature>
<dbReference type="EMBL" id="BONZ01000087">
    <property type="protein sequence ID" value="GIH19986.1"/>
    <property type="molecule type" value="Genomic_DNA"/>
</dbReference>
<comment type="caution">
    <text evidence="8">The sequence shown here is derived from an EMBL/GenBank/DDBJ whole genome shotgun (WGS) entry which is preliminary data.</text>
</comment>
<comment type="subcellular location">
    <subcellularLocation>
        <location evidence="1">Cell membrane</location>
        <topology evidence="1">Multi-pass membrane protein</topology>
    </subcellularLocation>
</comment>
<dbReference type="InterPro" id="IPR007341">
    <property type="entry name" value="Transgly_assoc"/>
</dbReference>
<feature type="transmembrane region" description="Helical" evidence="7">
    <location>
        <begin position="6"/>
        <end position="24"/>
    </location>
</feature>
<evidence type="ECO:0000256" key="1">
    <source>
        <dbReference type="ARBA" id="ARBA00004651"/>
    </source>
</evidence>
<keyword evidence="9" id="KW-1185">Reference proteome</keyword>
<gene>
    <name evidence="8" type="ORF">Raf01_81580</name>
</gene>
<keyword evidence="4 7" id="KW-0812">Transmembrane</keyword>
<reference evidence="8" key="1">
    <citation type="submission" date="2021-01" db="EMBL/GenBank/DDBJ databases">
        <title>Whole genome shotgun sequence of Rugosimonospora africana NBRC 104875.</title>
        <authorList>
            <person name="Komaki H."/>
            <person name="Tamura T."/>
        </authorList>
    </citation>
    <scope>NUCLEOTIDE SEQUENCE</scope>
    <source>
        <strain evidence="8">NBRC 104875</strain>
    </source>
</reference>
<protein>
    <submittedName>
        <fullName evidence="8">Transglycosylase</fullName>
    </submittedName>
</protein>
<dbReference type="Proteomes" id="UP000642748">
    <property type="component" value="Unassembled WGS sequence"/>
</dbReference>
<feature type="transmembrane region" description="Helical" evidence="7">
    <location>
        <begin position="31"/>
        <end position="54"/>
    </location>
</feature>
<dbReference type="PANTHER" id="PTHR33884:SF3">
    <property type="entry name" value="UPF0410 PROTEIN YMGE"/>
    <property type="match status" value="1"/>
</dbReference>
<comment type="similarity">
    <text evidence="2">Belongs to the UPF0410 family.</text>
</comment>